<dbReference type="AlphaFoldDB" id="A0A2T4UL33"/>
<feature type="transmembrane region" description="Helical" evidence="1">
    <location>
        <begin position="12"/>
        <end position="32"/>
    </location>
</feature>
<feature type="domain" description="Mce/MlaD" evidence="2">
    <location>
        <begin position="43"/>
        <end position="116"/>
    </location>
</feature>
<dbReference type="InterPro" id="IPR052336">
    <property type="entry name" value="MlaD_Phospholipid_Transporter"/>
</dbReference>
<organism evidence="3 4">
    <name type="scientific">Paraconexibacter algicola</name>
    <dbReference type="NCBI Taxonomy" id="2133960"/>
    <lineage>
        <taxon>Bacteria</taxon>
        <taxon>Bacillati</taxon>
        <taxon>Actinomycetota</taxon>
        <taxon>Thermoleophilia</taxon>
        <taxon>Solirubrobacterales</taxon>
        <taxon>Paraconexibacteraceae</taxon>
        <taxon>Paraconexibacter</taxon>
    </lineage>
</organism>
<evidence type="ECO:0000256" key="1">
    <source>
        <dbReference type="SAM" id="Phobius"/>
    </source>
</evidence>
<keyword evidence="1" id="KW-0472">Membrane</keyword>
<comment type="caution">
    <text evidence="3">The sequence shown here is derived from an EMBL/GenBank/DDBJ whole genome shotgun (WGS) entry which is preliminary data.</text>
</comment>
<proteinExistence type="predicted"/>
<name>A0A2T4UL33_9ACTN</name>
<keyword evidence="4" id="KW-1185">Reference proteome</keyword>
<sequence>METRSPTRGRLVVPLLFTLVCVVGIIATWRSFGGDLPLGARDYRVGLVVPDAGNLQEGGEVRVAGVGIGKVHTVVAGTRGAEVEIDIEPRFAPLHRGTTAIVRSKSLLGEAYLELRLGPPSAPAYAEGAELPASAVRPNQQLADVVSTFEPKTRDDVRGLFRDLSTAVDDRSQEISTALGRAPGVTRALDQALREIDAQREQLDEVVGGTADVLDALGSDAGAVRSAVVNGRRFLDATAARSEELSRLVRVMPRFLAALDRTSVRISAVAPDIRRAATALRRVARVAPPALLEIDRTAPIVQRLFAGLPGLSSSIVAGTPSLTRLLRTSPTPFAQIYDMSRELIPFLQLAAADRREITGVFANVGSVLSGKSQLGDGRIVNYGSGLPVIWNEIAAGWVRRLPTNRLNPYPRPGGAETIATGGLKAFDCRNTDNVPYLAATGSGAPPCLEQEPWTFNGTTAQYPRLQLDPP</sequence>
<dbReference type="Proteomes" id="UP000240739">
    <property type="component" value="Unassembled WGS sequence"/>
</dbReference>
<dbReference type="Pfam" id="PF02470">
    <property type="entry name" value="MlaD"/>
    <property type="match status" value="1"/>
</dbReference>
<evidence type="ECO:0000259" key="2">
    <source>
        <dbReference type="Pfam" id="PF02470"/>
    </source>
</evidence>
<dbReference type="PANTHER" id="PTHR33371">
    <property type="entry name" value="INTERMEMBRANE PHOSPHOLIPID TRANSPORT SYSTEM BINDING PROTEIN MLAD-RELATED"/>
    <property type="match status" value="1"/>
</dbReference>
<dbReference type="EMBL" id="PYYB01000001">
    <property type="protein sequence ID" value="PTL59949.1"/>
    <property type="molecule type" value="Genomic_DNA"/>
</dbReference>
<keyword evidence="1" id="KW-1133">Transmembrane helix</keyword>
<dbReference type="InterPro" id="IPR003399">
    <property type="entry name" value="Mce/MlaD"/>
</dbReference>
<keyword evidence="1" id="KW-0812">Transmembrane</keyword>
<accession>A0A2T4UL33</accession>
<gene>
    <name evidence="3" type="ORF">C7Y72_09980</name>
</gene>
<evidence type="ECO:0000313" key="4">
    <source>
        <dbReference type="Proteomes" id="UP000240739"/>
    </source>
</evidence>
<dbReference type="PANTHER" id="PTHR33371:SF4">
    <property type="entry name" value="INTERMEMBRANE PHOSPHOLIPID TRANSPORT SYSTEM BINDING PROTEIN MLAD"/>
    <property type="match status" value="1"/>
</dbReference>
<evidence type="ECO:0000313" key="3">
    <source>
        <dbReference type="EMBL" id="PTL59949.1"/>
    </source>
</evidence>
<reference evidence="3 4" key="1">
    <citation type="submission" date="2018-03" db="EMBL/GenBank/DDBJ databases">
        <title>Aquarubrobacter algicola gen. nov., sp. nov., a novel actinobacterium isolated from shallow eutrophic lake during the end of cyanobacterial harmful algal blooms.</title>
        <authorList>
            <person name="Chun S.J."/>
        </authorList>
    </citation>
    <scope>NUCLEOTIDE SEQUENCE [LARGE SCALE GENOMIC DNA]</scope>
    <source>
        <strain evidence="3 4">Seoho-28</strain>
    </source>
</reference>
<protein>
    <recommendedName>
        <fullName evidence="2">Mce/MlaD domain-containing protein</fullName>
    </recommendedName>
</protein>